<organism evidence="1 2">
    <name type="scientific">Entomophthora muscae</name>
    <dbReference type="NCBI Taxonomy" id="34485"/>
    <lineage>
        <taxon>Eukaryota</taxon>
        <taxon>Fungi</taxon>
        <taxon>Fungi incertae sedis</taxon>
        <taxon>Zoopagomycota</taxon>
        <taxon>Entomophthoromycotina</taxon>
        <taxon>Entomophthoromycetes</taxon>
        <taxon>Entomophthorales</taxon>
        <taxon>Entomophthoraceae</taxon>
        <taxon>Entomophthora</taxon>
    </lineage>
</organism>
<dbReference type="Proteomes" id="UP001165960">
    <property type="component" value="Unassembled WGS sequence"/>
</dbReference>
<gene>
    <name evidence="1" type="ORF">DSO57_1037654</name>
</gene>
<protein>
    <submittedName>
        <fullName evidence="1">Uncharacterized protein</fullName>
    </submittedName>
</protein>
<evidence type="ECO:0000313" key="1">
    <source>
        <dbReference type="EMBL" id="KAJ9086997.1"/>
    </source>
</evidence>
<keyword evidence="2" id="KW-1185">Reference proteome</keyword>
<sequence length="120" mass="12933">MQTLSGYKFKYKFVKGELNILPDLLSCNPAMYPVRGNEDPQVTVIPESLILSDSASSPLSHPTHASSCLPTASGPCPCHLSGVRPPTGSPWYAFAQRSSDSALLSRRPGHLCKAVTQLCF</sequence>
<proteinExistence type="predicted"/>
<name>A0ACC2UJQ4_9FUNG</name>
<accession>A0ACC2UJQ4</accession>
<reference evidence="1" key="1">
    <citation type="submission" date="2022-04" db="EMBL/GenBank/DDBJ databases">
        <title>Genome of the entomopathogenic fungus Entomophthora muscae.</title>
        <authorList>
            <person name="Elya C."/>
            <person name="Lovett B.R."/>
            <person name="Lee E."/>
            <person name="Macias A.M."/>
            <person name="Hajek A.E."/>
            <person name="De Bivort B.L."/>
            <person name="Kasson M.T."/>
            <person name="De Fine Licht H.H."/>
            <person name="Stajich J.E."/>
        </authorList>
    </citation>
    <scope>NUCLEOTIDE SEQUENCE</scope>
    <source>
        <strain evidence="1">Berkeley</strain>
    </source>
</reference>
<evidence type="ECO:0000313" key="2">
    <source>
        <dbReference type="Proteomes" id="UP001165960"/>
    </source>
</evidence>
<comment type="caution">
    <text evidence="1">The sequence shown here is derived from an EMBL/GenBank/DDBJ whole genome shotgun (WGS) entry which is preliminary data.</text>
</comment>
<dbReference type="EMBL" id="QTSX02000416">
    <property type="protein sequence ID" value="KAJ9086997.1"/>
    <property type="molecule type" value="Genomic_DNA"/>
</dbReference>